<sequence>MFGYRMIAFIIANGTSGYIDSRALSTLKIRRKIQERDGAQTLMAHLRSCYIGSGTYLQATDPKDRIYVLLGISEDAELLGITPDYSVGRTVEELYIDVAKALLKQGHMEILTLCRSDLKNQDRMAKLPSWVPNWTAPIRTPWGGYARDELYQTSRKTEHDIQFFMHESLFPAISVQGCRVDSIEATEKAWDLGIRDQFDYLRAAERLGKAAWRIPTGDKDKSHMGLSTRASGESFASYITFVRHCAVSIRGLRILVSKKDESFKRLHESLAASGCSPDDIANSLDNLKDADVHWIFYTSLKTPAKAGTYAYLMDDMHNSRPFISTRGYVGLCPIKSKPGVVMCILHGGHVPFIVRWSEECQAYKLIGEAYVHGIMDGQFLENDPRVEGFVII</sequence>
<dbReference type="EMBL" id="KN832893">
    <property type="protein sequence ID" value="KIM93760.1"/>
    <property type="molecule type" value="Genomic_DNA"/>
</dbReference>
<reference evidence="2" key="2">
    <citation type="submission" date="2015-01" db="EMBL/GenBank/DDBJ databases">
        <title>Evolutionary Origins and Diversification of the Mycorrhizal Mutualists.</title>
        <authorList>
            <consortium name="DOE Joint Genome Institute"/>
            <consortium name="Mycorrhizal Genomics Consortium"/>
            <person name="Kohler A."/>
            <person name="Kuo A."/>
            <person name="Nagy L.G."/>
            <person name="Floudas D."/>
            <person name="Copeland A."/>
            <person name="Barry K.W."/>
            <person name="Cichocki N."/>
            <person name="Veneault-Fourrey C."/>
            <person name="LaButti K."/>
            <person name="Lindquist E.A."/>
            <person name="Lipzen A."/>
            <person name="Lundell T."/>
            <person name="Morin E."/>
            <person name="Murat C."/>
            <person name="Riley R."/>
            <person name="Ohm R."/>
            <person name="Sun H."/>
            <person name="Tunlid A."/>
            <person name="Henrissat B."/>
            <person name="Grigoriev I.V."/>
            <person name="Hibbett D.S."/>
            <person name="Martin F."/>
        </authorList>
    </citation>
    <scope>NUCLEOTIDE SEQUENCE [LARGE SCALE GENOMIC DNA]</scope>
    <source>
        <strain evidence="2">Zn</strain>
    </source>
</reference>
<evidence type="ECO:0000313" key="2">
    <source>
        <dbReference type="Proteomes" id="UP000054321"/>
    </source>
</evidence>
<dbReference type="PANTHER" id="PTHR24148:SF64">
    <property type="entry name" value="HETEROKARYON INCOMPATIBILITY DOMAIN-CONTAINING PROTEIN"/>
    <property type="match status" value="1"/>
</dbReference>
<dbReference type="AlphaFoldDB" id="A0A0C3GC77"/>
<dbReference type="Proteomes" id="UP000054321">
    <property type="component" value="Unassembled WGS sequence"/>
</dbReference>
<evidence type="ECO:0008006" key="3">
    <source>
        <dbReference type="Google" id="ProtNLM"/>
    </source>
</evidence>
<gene>
    <name evidence="1" type="ORF">OIDMADRAFT_61399</name>
</gene>
<dbReference type="InParanoid" id="A0A0C3GC77"/>
<dbReference type="InterPro" id="IPR052895">
    <property type="entry name" value="HetReg/Transcr_Mod"/>
</dbReference>
<keyword evidence="2" id="KW-1185">Reference proteome</keyword>
<evidence type="ECO:0000313" key="1">
    <source>
        <dbReference type="EMBL" id="KIM93760.1"/>
    </source>
</evidence>
<organism evidence="1 2">
    <name type="scientific">Oidiodendron maius (strain Zn)</name>
    <dbReference type="NCBI Taxonomy" id="913774"/>
    <lineage>
        <taxon>Eukaryota</taxon>
        <taxon>Fungi</taxon>
        <taxon>Dikarya</taxon>
        <taxon>Ascomycota</taxon>
        <taxon>Pezizomycotina</taxon>
        <taxon>Leotiomycetes</taxon>
        <taxon>Leotiomycetes incertae sedis</taxon>
        <taxon>Myxotrichaceae</taxon>
        <taxon>Oidiodendron</taxon>
    </lineage>
</organism>
<name>A0A0C3GC77_OIDMZ</name>
<protein>
    <recommendedName>
        <fullName evidence="3">Heterokaryon incompatibility domain-containing protein</fullName>
    </recommendedName>
</protein>
<accession>A0A0C3GC77</accession>
<dbReference type="OrthoDB" id="2157530at2759"/>
<proteinExistence type="predicted"/>
<reference evidence="1 2" key="1">
    <citation type="submission" date="2014-04" db="EMBL/GenBank/DDBJ databases">
        <authorList>
            <consortium name="DOE Joint Genome Institute"/>
            <person name="Kuo A."/>
            <person name="Martino E."/>
            <person name="Perotto S."/>
            <person name="Kohler A."/>
            <person name="Nagy L.G."/>
            <person name="Floudas D."/>
            <person name="Copeland A."/>
            <person name="Barry K.W."/>
            <person name="Cichocki N."/>
            <person name="Veneault-Fourrey C."/>
            <person name="LaButti K."/>
            <person name="Lindquist E.A."/>
            <person name="Lipzen A."/>
            <person name="Lundell T."/>
            <person name="Morin E."/>
            <person name="Murat C."/>
            <person name="Sun H."/>
            <person name="Tunlid A."/>
            <person name="Henrissat B."/>
            <person name="Grigoriev I.V."/>
            <person name="Hibbett D.S."/>
            <person name="Martin F."/>
            <person name="Nordberg H.P."/>
            <person name="Cantor M.N."/>
            <person name="Hua S.X."/>
        </authorList>
    </citation>
    <scope>NUCLEOTIDE SEQUENCE [LARGE SCALE GENOMIC DNA]</scope>
    <source>
        <strain evidence="1 2">Zn</strain>
    </source>
</reference>
<dbReference type="HOGENOM" id="CLU_704174_0_0_1"/>
<dbReference type="Pfam" id="PF26639">
    <property type="entry name" value="Het-6_barrel"/>
    <property type="match status" value="1"/>
</dbReference>
<dbReference type="PANTHER" id="PTHR24148">
    <property type="entry name" value="ANKYRIN REPEAT DOMAIN-CONTAINING PROTEIN 39 HOMOLOG-RELATED"/>
    <property type="match status" value="1"/>
</dbReference>